<feature type="transmembrane region" description="Helical" evidence="2">
    <location>
        <begin position="477"/>
        <end position="499"/>
    </location>
</feature>
<dbReference type="AlphaFoldDB" id="A0A926HNS2"/>
<dbReference type="RefSeq" id="WP_249314984.1">
    <property type="nucleotide sequence ID" value="NZ_JACRSR010000001.1"/>
</dbReference>
<gene>
    <name evidence="4" type="ORF">H8696_03535</name>
</gene>
<dbReference type="Pfam" id="PF07698">
    <property type="entry name" value="7TM-7TMR_HD"/>
    <property type="match status" value="1"/>
</dbReference>
<dbReference type="InterPro" id="IPR052722">
    <property type="entry name" value="PgpH_phosphodiesterase"/>
</dbReference>
<keyword evidence="2" id="KW-0812">Transmembrane</keyword>
<reference evidence="4" key="1">
    <citation type="submission" date="2020-08" db="EMBL/GenBank/DDBJ databases">
        <title>Genome public.</title>
        <authorList>
            <person name="Liu C."/>
            <person name="Sun Q."/>
        </authorList>
    </citation>
    <scope>NUCLEOTIDE SEQUENCE</scope>
    <source>
        <strain evidence="4">NSJ-53</strain>
    </source>
</reference>
<keyword evidence="5" id="KW-1185">Reference proteome</keyword>
<feature type="region of interest" description="Disordered" evidence="1">
    <location>
        <begin position="127"/>
        <end position="160"/>
    </location>
</feature>
<evidence type="ECO:0000313" key="5">
    <source>
        <dbReference type="Proteomes" id="UP000623172"/>
    </source>
</evidence>
<dbReference type="InterPro" id="IPR011624">
    <property type="entry name" value="Metal-dep_PHydrolase_7TM_extra"/>
</dbReference>
<feature type="transmembrane region" description="Helical" evidence="2">
    <location>
        <begin position="413"/>
        <end position="433"/>
    </location>
</feature>
<keyword evidence="2" id="KW-0472">Membrane</keyword>
<evidence type="ECO:0000256" key="2">
    <source>
        <dbReference type="SAM" id="Phobius"/>
    </source>
</evidence>
<dbReference type="SMART" id="SM00471">
    <property type="entry name" value="HDc"/>
    <property type="match status" value="1"/>
</dbReference>
<proteinExistence type="predicted"/>
<evidence type="ECO:0000313" key="4">
    <source>
        <dbReference type="EMBL" id="MBC8530914.1"/>
    </source>
</evidence>
<protein>
    <submittedName>
        <fullName evidence="4">HDIG domain-containing protein</fullName>
    </submittedName>
</protein>
<dbReference type="PANTHER" id="PTHR36442">
    <property type="entry name" value="CYCLIC-DI-AMP PHOSPHODIESTERASE PGPH"/>
    <property type="match status" value="1"/>
</dbReference>
<dbReference type="Gene3D" id="1.10.3210.10">
    <property type="entry name" value="Hypothetical protein af1432"/>
    <property type="match status" value="1"/>
</dbReference>
<feature type="transmembrane region" description="Helical" evidence="2">
    <location>
        <begin position="312"/>
        <end position="334"/>
    </location>
</feature>
<dbReference type="InterPro" id="IPR011621">
    <property type="entry name" value="Metal-dep_PHydrolase_7TM_intra"/>
</dbReference>
<accession>A0A926HNS2</accession>
<dbReference type="Proteomes" id="UP000623172">
    <property type="component" value="Unassembled WGS sequence"/>
</dbReference>
<feature type="transmembrane region" description="Helical" evidence="2">
    <location>
        <begin position="366"/>
        <end position="385"/>
    </location>
</feature>
<dbReference type="Pfam" id="PF01966">
    <property type="entry name" value="HD"/>
    <property type="match status" value="1"/>
</dbReference>
<name>A0A926HNS2_9FIRM</name>
<dbReference type="Pfam" id="PF07697">
    <property type="entry name" value="7TMR-HDED"/>
    <property type="match status" value="1"/>
</dbReference>
<evidence type="ECO:0000256" key="1">
    <source>
        <dbReference type="SAM" id="MobiDB-lite"/>
    </source>
</evidence>
<dbReference type="InterPro" id="IPR003607">
    <property type="entry name" value="HD/PDEase_dom"/>
</dbReference>
<dbReference type="InterPro" id="IPR006675">
    <property type="entry name" value="HDIG_dom"/>
</dbReference>
<dbReference type="NCBIfam" id="TIGR00277">
    <property type="entry name" value="HDIG"/>
    <property type="match status" value="1"/>
</dbReference>
<dbReference type="EMBL" id="JACRSR010000001">
    <property type="protein sequence ID" value="MBC8530914.1"/>
    <property type="molecule type" value="Genomic_DNA"/>
</dbReference>
<evidence type="ECO:0000259" key="3">
    <source>
        <dbReference type="SMART" id="SM00471"/>
    </source>
</evidence>
<dbReference type="SUPFAM" id="SSF109604">
    <property type="entry name" value="HD-domain/PDEase-like"/>
    <property type="match status" value="1"/>
</dbReference>
<feature type="transmembrane region" description="Helical" evidence="2">
    <location>
        <begin position="341"/>
        <end position="360"/>
    </location>
</feature>
<feature type="transmembrane region" description="Helical" evidence="2">
    <location>
        <begin position="445"/>
        <end position="465"/>
    </location>
</feature>
<feature type="transmembrane region" description="Helical" evidence="2">
    <location>
        <begin position="23"/>
        <end position="44"/>
    </location>
</feature>
<dbReference type="PANTHER" id="PTHR36442:SF1">
    <property type="entry name" value="CYCLIC-DI-AMP PHOSPHODIESTERASE PGPH"/>
    <property type="match status" value="1"/>
</dbReference>
<feature type="transmembrane region" description="Helical" evidence="2">
    <location>
        <begin position="390"/>
        <end position="407"/>
    </location>
</feature>
<comment type="caution">
    <text evidence="4">The sequence shown here is derived from an EMBL/GenBank/DDBJ whole genome shotgun (WGS) entry which is preliminary data.</text>
</comment>
<feature type="domain" description="HD/PDEase" evidence="3">
    <location>
        <begin position="528"/>
        <end position="683"/>
    </location>
</feature>
<sequence length="745" mass="81464">MKKSREPWEEPVQKTERTSRQKLANVLVGVCSYIIIFLLLIAAITPKQYNLSVGNIAPETIKATKDVEDTITTELKRKEAREAVETVYKSDATVADRVLADMDAYFGALVQVNAKGAEIRQQKLADQLGAGTPPPASPGEDGATPEPTATPTPTPEATPADVFSDEFISAMADIVPIELTDSEILAILEASPEELENLKNTVEVLSTEALDSAIKEEGLADQKVSIVQELRESSVPQSLQAVGARAVSDYLQANLLRDESATEAARKQAEEAVQPIVYKKDQNIVRDGEAVTEAQHEMLKTLGLIQSNSVDILLYVGLAAFLLIIFVIFSGYLVEYETWILNHLPSLVLLGVMGVLIPAFTLLANFVHPMLAPVAYGTLTIALLLKPRLAILYNVFASVMMGLIVVFTPEQGALGTAAYNLGFISILSGMAGISVARRSYQRSNLVFAGFVLGLINALGILATGLMSSNNNLETFQAAGWGLVGGLLSAILTVGTMPIFESIFGLLTPLKLLELSNPTQPLMRKLLLEAPGTYHHSVVVGNLAERGAQAVGADGLLARVGAYYHDVGKLKQPYFFKENQMSGDNPHDRISPELSASIIRGHTQAGYQMSQKYKIPRRIQDIILQHHGTTLIKFFYYKAKQDNENVDPKDYRYPGPRPQSREAAVVMLADSIEAAVRTIKEPNQEKIREMMESIVKDKLSDGQLDECDLTLKDLTLIQDAFMQVLTGVIHERIEYPKMDDVKEGSK</sequence>
<dbReference type="InterPro" id="IPR006674">
    <property type="entry name" value="HD_domain"/>
</dbReference>
<organism evidence="4 5">
    <name type="scientific">Gehongia tenuis</name>
    <dbReference type="NCBI Taxonomy" id="2763655"/>
    <lineage>
        <taxon>Bacteria</taxon>
        <taxon>Bacillati</taxon>
        <taxon>Bacillota</taxon>
        <taxon>Clostridia</taxon>
        <taxon>Christensenellales</taxon>
        <taxon>Christensenellaceae</taxon>
        <taxon>Gehongia</taxon>
    </lineage>
</organism>
<dbReference type="CDD" id="cd00077">
    <property type="entry name" value="HDc"/>
    <property type="match status" value="1"/>
</dbReference>
<keyword evidence="2" id="KW-1133">Transmembrane helix</keyword>